<organism evidence="1 2">
    <name type="scientific">Lecanicillium saksenae</name>
    <dbReference type="NCBI Taxonomy" id="468837"/>
    <lineage>
        <taxon>Eukaryota</taxon>
        <taxon>Fungi</taxon>
        <taxon>Dikarya</taxon>
        <taxon>Ascomycota</taxon>
        <taxon>Pezizomycotina</taxon>
        <taxon>Sordariomycetes</taxon>
        <taxon>Hypocreomycetidae</taxon>
        <taxon>Hypocreales</taxon>
        <taxon>Cordycipitaceae</taxon>
        <taxon>Lecanicillium</taxon>
    </lineage>
</organism>
<accession>A0ACC1QX25</accession>
<sequence>MDTIKVPSGVVAHAEAYIATLAVCLAFFIGMFIYMVVTGGKKSETIEKLQSKIRRLESVPALMENGNSTINMFRNHTSTSNQTYFNNTTAPIKRTNHDIYIAMERVSYHRRDDGNQPNLAWAAVGACALMLLIGILICVCHHRQEKSADRHERNMRRIQGVSSDDDGFELQPVTGGRPMPRRPPPTYSRR</sequence>
<name>A0ACC1QX25_9HYPO</name>
<proteinExistence type="predicted"/>
<evidence type="ECO:0000313" key="2">
    <source>
        <dbReference type="Proteomes" id="UP001148737"/>
    </source>
</evidence>
<dbReference type="Proteomes" id="UP001148737">
    <property type="component" value="Unassembled WGS sequence"/>
</dbReference>
<protein>
    <submittedName>
        <fullName evidence="1">Uncharacterized protein</fullName>
    </submittedName>
</protein>
<evidence type="ECO:0000313" key="1">
    <source>
        <dbReference type="EMBL" id="KAJ3493951.1"/>
    </source>
</evidence>
<comment type="caution">
    <text evidence="1">The sequence shown here is derived from an EMBL/GenBank/DDBJ whole genome shotgun (WGS) entry which is preliminary data.</text>
</comment>
<dbReference type="EMBL" id="JANAKD010000430">
    <property type="protein sequence ID" value="KAJ3493951.1"/>
    <property type="molecule type" value="Genomic_DNA"/>
</dbReference>
<gene>
    <name evidence="1" type="ORF">NLG97_g4396</name>
</gene>
<keyword evidence="2" id="KW-1185">Reference proteome</keyword>
<reference evidence="1" key="1">
    <citation type="submission" date="2022-07" db="EMBL/GenBank/DDBJ databases">
        <title>Genome Sequence of Lecanicillium saksenae.</title>
        <authorList>
            <person name="Buettner E."/>
        </authorList>
    </citation>
    <scope>NUCLEOTIDE SEQUENCE</scope>
    <source>
        <strain evidence="1">VT-O1</strain>
    </source>
</reference>